<evidence type="ECO:0008006" key="4">
    <source>
        <dbReference type="Google" id="ProtNLM"/>
    </source>
</evidence>
<dbReference type="OrthoDB" id="5149462at2"/>
<feature type="chain" id="PRO_5015922246" description="SurA N-terminal domain-containing protein" evidence="1">
    <location>
        <begin position="25"/>
        <end position="177"/>
    </location>
</feature>
<evidence type="ECO:0000313" key="3">
    <source>
        <dbReference type="Proteomes" id="UP000250028"/>
    </source>
</evidence>
<feature type="signal peptide" evidence="1">
    <location>
        <begin position="1"/>
        <end position="24"/>
    </location>
</feature>
<keyword evidence="1" id="KW-0732">Signal</keyword>
<protein>
    <recommendedName>
        <fullName evidence="4">SurA N-terminal domain-containing protein</fullName>
    </recommendedName>
</protein>
<gene>
    <name evidence="2" type="ORF">SAMN04489750_2462</name>
</gene>
<sequence length="177" mass="18112">MMQGVMGAKVKLAVAATMAAGAMALSGCGSNSVVQNGYVAARYDGTTVTNEQVQDALIDVRKVNADFDSQSAAVFLALNPELSQLAGKYGVATSTAQAKAAFPATVKNPSTSAISVVQSSMDFQALRSSEQGQPALAKLISTADVQLNPRYGTWQKGVGPTSIAPNWISASPSPAAS</sequence>
<dbReference type="AlphaFoldDB" id="A0A2Y8ZV10"/>
<keyword evidence="3" id="KW-1185">Reference proteome</keyword>
<dbReference type="RefSeq" id="WP_109686180.1">
    <property type="nucleotide sequence ID" value="NZ_QGDN01000001.1"/>
</dbReference>
<evidence type="ECO:0000313" key="2">
    <source>
        <dbReference type="EMBL" id="SSA35118.1"/>
    </source>
</evidence>
<evidence type="ECO:0000256" key="1">
    <source>
        <dbReference type="SAM" id="SignalP"/>
    </source>
</evidence>
<proteinExistence type="predicted"/>
<reference evidence="3" key="1">
    <citation type="submission" date="2016-10" db="EMBL/GenBank/DDBJ databases">
        <authorList>
            <person name="Varghese N."/>
            <person name="Submissions S."/>
        </authorList>
    </citation>
    <scope>NUCLEOTIDE SEQUENCE [LARGE SCALE GENOMIC DNA]</scope>
    <source>
        <strain evidence="3">DSM 22951</strain>
    </source>
</reference>
<dbReference type="Proteomes" id="UP000250028">
    <property type="component" value="Unassembled WGS sequence"/>
</dbReference>
<name>A0A2Y8ZV10_9MICO</name>
<accession>A0A2Y8ZV10</accession>
<dbReference type="EMBL" id="UESZ01000001">
    <property type="protein sequence ID" value="SSA35118.1"/>
    <property type="molecule type" value="Genomic_DNA"/>
</dbReference>
<organism evidence="2 3">
    <name type="scientific">Branchiibius hedensis</name>
    <dbReference type="NCBI Taxonomy" id="672460"/>
    <lineage>
        <taxon>Bacteria</taxon>
        <taxon>Bacillati</taxon>
        <taxon>Actinomycetota</taxon>
        <taxon>Actinomycetes</taxon>
        <taxon>Micrococcales</taxon>
        <taxon>Dermacoccaceae</taxon>
        <taxon>Branchiibius</taxon>
    </lineage>
</organism>